<evidence type="ECO:0000313" key="2">
    <source>
        <dbReference type="EMBL" id="HJC49788.1"/>
    </source>
</evidence>
<dbReference type="Proteomes" id="UP000823904">
    <property type="component" value="Unassembled WGS sequence"/>
</dbReference>
<reference evidence="2" key="2">
    <citation type="submission" date="2021-04" db="EMBL/GenBank/DDBJ databases">
        <authorList>
            <person name="Gilroy R."/>
        </authorList>
    </citation>
    <scope>NUCLEOTIDE SEQUENCE</scope>
    <source>
        <strain evidence="2">ChiSjej3B21-8574</strain>
    </source>
</reference>
<accession>A0A9D2PJ40</accession>
<feature type="domain" description="BFD-like [2Fe-2S]-binding" evidence="1">
    <location>
        <begin position="6"/>
        <end position="55"/>
    </location>
</feature>
<protein>
    <submittedName>
        <fullName evidence="2">(2Fe-2S)-binding protein</fullName>
    </submittedName>
</protein>
<dbReference type="Gene3D" id="1.10.10.1100">
    <property type="entry name" value="BFD-like [2Fe-2S]-binding domain"/>
    <property type="match status" value="1"/>
</dbReference>
<evidence type="ECO:0000259" key="1">
    <source>
        <dbReference type="Pfam" id="PF04324"/>
    </source>
</evidence>
<dbReference type="AlphaFoldDB" id="A0A9D2PJ40"/>
<name>A0A9D2PJ40_9FIRM</name>
<reference evidence="2" key="1">
    <citation type="journal article" date="2021" name="PeerJ">
        <title>Extensive microbial diversity within the chicken gut microbiome revealed by metagenomics and culture.</title>
        <authorList>
            <person name="Gilroy R."/>
            <person name="Ravi A."/>
            <person name="Getino M."/>
            <person name="Pursley I."/>
            <person name="Horton D.L."/>
            <person name="Alikhan N.F."/>
            <person name="Baker D."/>
            <person name="Gharbi K."/>
            <person name="Hall N."/>
            <person name="Watson M."/>
            <person name="Adriaenssens E.M."/>
            <person name="Foster-Nyarko E."/>
            <person name="Jarju S."/>
            <person name="Secka A."/>
            <person name="Antonio M."/>
            <person name="Oren A."/>
            <person name="Chaudhuri R.R."/>
            <person name="La Ragione R."/>
            <person name="Hildebrand F."/>
            <person name="Pallen M.J."/>
        </authorList>
    </citation>
    <scope>NUCLEOTIDE SEQUENCE</scope>
    <source>
        <strain evidence="2">ChiSjej3B21-8574</strain>
    </source>
</reference>
<dbReference type="EMBL" id="DWWD01000020">
    <property type="protein sequence ID" value="HJC49788.1"/>
    <property type="molecule type" value="Genomic_DNA"/>
</dbReference>
<proteinExistence type="predicted"/>
<dbReference type="InterPro" id="IPR041854">
    <property type="entry name" value="BFD-like_2Fe2S-bd_dom_sf"/>
</dbReference>
<dbReference type="InterPro" id="IPR007419">
    <property type="entry name" value="BFD-like_2Fe2S-bd_dom"/>
</dbReference>
<comment type="caution">
    <text evidence="2">The sequence shown here is derived from an EMBL/GenBank/DDBJ whole genome shotgun (WGS) entry which is preliminary data.</text>
</comment>
<dbReference type="Pfam" id="PF04324">
    <property type="entry name" value="Fer2_BFD"/>
    <property type="match status" value="1"/>
</dbReference>
<sequence length="60" mass="6375">MDRDQVICPCLDVTAGQIMDAYEEGAVTVDAIRDVTGAGSVCGACLDEIEDLISELKNEL</sequence>
<organism evidence="2 3">
    <name type="scientific">Candidatus Anaerostipes avistercoris</name>
    <dbReference type="NCBI Taxonomy" id="2838462"/>
    <lineage>
        <taxon>Bacteria</taxon>
        <taxon>Bacillati</taxon>
        <taxon>Bacillota</taxon>
        <taxon>Clostridia</taxon>
        <taxon>Lachnospirales</taxon>
        <taxon>Lachnospiraceae</taxon>
        <taxon>Anaerostipes</taxon>
    </lineage>
</organism>
<gene>
    <name evidence="2" type="ORF">H9754_04290</name>
</gene>
<evidence type="ECO:0000313" key="3">
    <source>
        <dbReference type="Proteomes" id="UP000823904"/>
    </source>
</evidence>